<evidence type="ECO:0000256" key="3">
    <source>
        <dbReference type="ARBA" id="ARBA00022723"/>
    </source>
</evidence>
<evidence type="ECO:0000256" key="6">
    <source>
        <dbReference type="ARBA" id="ARBA00023080"/>
    </source>
</evidence>
<dbReference type="InterPro" id="IPR001365">
    <property type="entry name" value="A_deaminase_dom"/>
</dbReference>
<reference evidence="9 10" key="1">
    <citation type="journal article" date="2010" name="Science">
        <title>Pathogenicity determinants in smut fungi revealed by genome comparison.</title>
        <authorList>
            <person name="Schirawski J."/>
            <person name="Mannhaupt G."/>
            <person name="Muench K."/>
            <person name="Brefort T."/>
            <person name="Schipper K."/>
            <person name="Doehlemann G."/>
            <person name="Di Stasio M."/>
            <person name="Roessel N."/>
            <person name="Mendoza-Mendoza A."/>
            <person name="Pester D."/>
            <person name="Mueller O."/>
            <person name="Winterberg B."/>
            <person name="Meyer E."/>
            <person name="Ghareeb H."/>
            <person name="Wollenberg T."/>
            <person name="Muensterkoetter M."/>
            <person name="Wong P."/>
            <person name="Walter M."/>
            <person name="Stukenbrock E."/>
            <person name="Gueldener U."/>
            <person name="Kahmann R."/>
        </authorList>
    </citation>
    <scope>NUCLEOTIDE SEQUENCE [LARGE SCALE GENOMIC DNA]</scope>
    <source>
        <strain evidence="10">SRZ2</strain>
    </source>
</reference>
<dbReference type="GO" id="GO:0004000">
    <property type="term" value="F:adenosine deaminase activity"/>
    <property type="evidence" value="ECO:0007669"/>
    <property type="project" value="TreeGrafter"/>
</dbReference>
<dbReference type="EMBL" id="FQ311430">
    <property type="protein sequence ID" value="CBQ67999.1"/>
    <property type="molecule type" value="Genomic_DNA"/>
</dbReference>
<dbReference type="GO" id="GO:0009117">
    <property type="term" value="P:nucleotide metabolic process"/>
    <property type="evidence" value="ECO:0007669"/>
    <property type="project" value="UniProtKB-KW"/>
</dbReference>
<dbReference type="Pfam" id="PF00962">
    <property type="entry name" value="A_deaminase"/>
    <property type="match status" value="1"/>
</dbReference>
<comment type="catalytic activity">
    <reaction evidence="7">
        <text>N(6)-methyl-AMP + H2O + H(+) = IMP + methylamine</text>
        <dbReference type="Rhea" id="RHEA:16001"/>
        <dbReference type="ChEBI" id="CHEBI:15377"/>
        <dbReference type="ChEBI" id="CHEBI:15378"/>
        <dbReference type="ChEBI" id="CHEBI:58053"/>
        <dbReference type="ChEBI" id="CHEBI:59338"/>
        <dbReference type="ChEBI" id="CHEBI:144842"/>
    </reaction>
    <physiologicalReaction direction="left-to-right" evidence="7">
        <dbReference type="Rhea" id="RHEA:16002"/>
    </physiologicalReaction>
</comment>
<keyword evidence="5" id="KW-0862">Zinc</keyword>
<dbReference type="HOGENOM" id="CLU_039228_3_0_1"/>
<evidence type="ECO:0000256" key="4">
    <source>
        <dbReference type="ARBA" id="ARBA00022801"/>
    </source>
</evidence>
<dbReference type="GO" id="GO:0046103">
    <property type="term" value="P:inosine biosynthetic process"/>
    <property type="evidence" value="ECO:0007669"/>
    <property type="project" value="TreeGrafter"/>
</dbReference>
<keyword evidence="6" id="KW-0546">Nucleotide metabolism</keyword>
<dbReference type="SUPFAM" id="SSF51556">
    <property type="entry name" value="Metallo-dependent hydrolases"/>
    <property type="match status" value="1"/>
</dbReference>
<dbReference type="Proteomes" id="UP000008867">
    <property type="component" value="Chromosome 1"/>
</dbReference>
<dbReference type="Gene3D" id="3.20.20.140">
    <property type="entry name" value="Metal-dependent hydrolases"/>
    <property type="match status" value="1"/>
</dbReference>
<dbReference type="PANTHER" id="PTHR11409">
    <property type="entry name" value="ADENOSINE DEAMINASE"/>
    <property type="match status" value="1"/>
</dbReference>
<dbReference type="eggNOG" id="KOG1097">
    <property type="taxonomic scope" value="Eukaryota"/>
</dbReference>
<dbReference type="AlphaFoldDB" id="E6ZKZ6"/>
<feature type="domain" description="Adenosine deaminase" evidence="8">
    <location>
        <begin position="9"/>
        <end position="313"/>
    </location>
</feature>
<dbReference type="GO" id="GO:0046872">
    <property type="term" value="F:metal ion binding"/>
    <property type="evidence" value="ECO:0007669"/>
    <property type="project" value="UniProtKB-KW"/>
</dbReference>
<gene>
    <name evidence="9" type="ORF">sr11842</name>
</gene>
<evidence type="ECO:0000313" key="10">
    <source>
        <dbReference type="Proteomes" id="UP000008867"/>
    </source>
</evidence>
<evidence type="ECO:0000259" key="8">
    <source>
        <dbReference type="Pfam" id="PF00962"/>
    </source>
</evidence>
<evidence type="ECO:0000256" key="2">
    <source>
        <dbReference type="ARBA" id="ARBA00006676"/>
    </source>
</evidence>
<accession>E6ZKZ6</accession>
<name>E6ZKZ6_SPORE</name>
<comment type="cofactor">
    <cofactor evidence="1">
        <name>Zn(2+)</name>
        <dbReference type="ChEBI" id="CHEBI:29105"/>
    </cofactor>
</comment>
<comment type="similarity">
    <text evidence="2">Belongs to the metallo-dependent hydrolases superfamily. Adenosine and AMP deaminases family.</text>
</comment>
<dbReference type="VEuPathDB" id="FungiDB:sr11842"/>
<sequence length="339" mass="37534">MTSFTRRLPKIELHAHLNGSIRRSTLTTLAATHALDPTTALILTRWPRTLSEAFSVFDVIHSCVTTLRDMERLAYDVAQDLDADGIVYAEIRTTPRSMEGKGLAEYVAAVLRGFERYSREGGGVVVRVLLSIDRAKHTPADADAIVDLALSHPRIVGIDLSGDPTHGDFETFLPALTRARSLGLNVTLHAAEIPNTDTEMSAMLNFAPDRFGHCCFVSPANLTRLRHSRIPIELCPTSNVLSNSVAALEHHHFGLHYQRGEEGSICCISTDDCGVFGSPLSNEYRLMMDAFGLGERETFELARRTVQATFLDGSGESDGKDWERIQAKFDAFETSWNWN</sequence>
<evidence type="ECO:0000256" key="1">
    <source>
        <dbReference type="ARBA" id="ARBA00001947"/>
    </source>
</evidence>
<dbReference type="PANTHER" id="PTHR11409:SF42">
    <property type="entry name" value="ADENOSINE DEAMINASE-LIKE PROTEIN"/>
    <property type="match status" value="1"/>
</dbReference>
<keyword evidence="10" id="KW-1185">Reference proteome</keyword>
<protein>
    <submittedName>
        <fullName evidence="9">Related to adenosine deaminase</fullName>
    </submittedName>
</protein>
<organism evidence="9 10">
    <name type="scientific">Sporisorium reilianum (strain SRZ2)</name>
    <name type="common">Maize head smut fungus</name>
    <dbReference type="NCBI Taxonomy" id="999809"/>
    <lineage>
        <taxon>Eukaryota</taxon>
        <taxon>Fungi</taxon>
        <taxon>Dikarya</taxon>
        <taxon>Basidiomycota</taxon>
        <taxon>Ustilaginomycotina</taxon>
        <taxon>Ustilaginomycetes</taxon>
        <taxon>Ustilaginales</taxon>
        <taxon>Ustilaginaceae</taxon>
        <taxon>Sporisorium</taxon>
    </lineage>
</organism>
<evidence type="ECO:0000313" key="9">
    <source>
        <dbReference type="EMBL" id="CBQ67999.1"/>
    </source>
</evidence>
<keyword evidence="3" id="KW-0479">Metal-binding</keyword>
<dbReference type="InterPro" id="IPR032466">
    <property type="entry name" value="Metal_Hydrolase"/>
</dbReference>
<proteinExistence type="inferred from homology"/>
<dbReference type="InterPro" id="IPR006330">
    <property type="entry name" value="Ado/ade_deaminase"/>
</dbReference>
<evidence type="ECO:0000256" key="5">
    <source>
        <dbReference type="ARBA" id="ARBA00022833"/>
    </source>
</evidence>
<dbReference type="GO" id="GO:0006154">
    <property type="term" value="P:adenosine catabolic process"/>
    <property type="evidence" value="ECO:0007669"/>
    <property type="project" value="TreeGrafter"/>
</dbReference>
<keyword evidence="4" id="KW-0378">Hydrolase</keyword>
<evidence type="ECO:0000256" key="7">
    <source>
        <dbReference type="ARBA" id="ARBA00048787"/>
    </source>
</evidence>
<dbReference type="OrthoDB" id="272271at2759"/>